<dbReference type="Gene3D" id="3.30.565.10">
    <property type="entry name" value="Histidine kinase-like ATPase, C-terminal domain"/>
    <property type="match status" value="1"/>
</dbReference>
<sequence length="346" mass="37578">MDSDAHANEATRSAGLVHAAVFYPDMSAYLDAVVPFVVEGAWAGDPVLVVGPSATVGPLRARLRADAPQVTFIDACEAVRNPTRLIPALLDPFFTKHHDEHVRVVCESLWPGRSEAAKRTAVQTEALLNVAHAGANATILCPYDVAGLETVDVGNALRTHPVVRAEGREPWANRGYADPTTVATGCLEPFPEPAEQSVPFRVSGRPDLFLLRAIVAARAALAGLPHGRREDFETAVNEVATNALVHTGGPGIVRLWTQDDTLVCEVRDEGHLSDVLVGRRPIRSFDAVHGRGLFLVNEICDLVQINPRPDGTIIRLHMDIHATERQQEIVEGELWEPPAWSWSAPD</sequence>
<gene>
    <name evidence="4" type="ORF">HEB94_003162</name>
</gene>
<dbReference type="NCBIfam" id="NF041045">
    <property type="entry name" value="RsbA_anti_sig"/>
    <property type="match status" value="1"/>
</dbReference>
<evidence type="ECO:0000259" key="3">
    <source>
        <dbReference type="Pfam" id="PF14417"/>
    </source>
</evidence>
<evidence type="ECO:0000313" key="5">
    <source>
        <dbReference type="Proteomes" id="UP000638648"/>
    </source>
</evidence>
<dbReference type="PANTHER" id="PTHR35526:SF3">
    <property type="entry name" value="ANTI-SIGMA-F FACTOR RSBW"/>
    <property type="match status" value="1"/>
</dbReference>
<dbReference type="InterPro" id="IPR047718">
    <property type="entry name" value="RsbA-like_anti_sig"/>
</dbReference>
<reference evidence="4" key="1">
    <citation type="submission" date="2020-10" db="EMBL/GenBank/DDBJ databases">
        <title>Sequencing the genomes of 1000 actinobacteria strains.</title>
        <authorList>
            <person name="Klenk H.-P."/>
        </authorList>
    </citation>
    <scope>NUCLEOTIDE SEQUENCE</scope>
    <source>
        <strain evidence="4">DSM 45354</strain>
    </source>
</reference>
<evidence type="ECO:0000259" key="2">
    <source>
        <dbReference type="Pfam" id="PF13581"/>
    </source>
</evidence>
<keyword evidence="1" id="KW-0808">Transferase</keyword>
<evidence type="ECO:0000313" key="4">
    <source>
        <dbReference type="EMBL" id="MBE1606314.1"/>
    </source>
</evidence>
<dbReference type="InterPro" id="IPR025847">
    <property type="entry name" value="MEDS_domain"/>
</dbReference>
<dbReference type="PANTHER" id="PTHR35526">
    <property type="entry name" value="ANTI-SIGMA-F FACTOR RSBW-RELATED"/>
    <property type="match status" value="1"/>
</dbReference>
<comment type="caution">
    <text evidence="4">The sequence shown here is derived from an EMBL/GenBank/DDBJ whole genome shotgun (WGS) entry which is preliminary data.</text>
</comment>
<feature type="domain" description="Histidine kinase/HSP90-like ATPase" evidence="2">
    <location>
        <begin position="211"/>
        <end position="316"/>
    </location>
</feature>
<dbReference type="GO" id="GO:0004674">
    <property type="term" value="F:protein serine/threonine kinase activity"/>
    <property type="evidence" value="ECO:0007669"/>
    <property type="project" value="UniProtKB-KW"/>
</dbReference>
<name>A0A927MU99_9ACTN</name>
<dbReference type="CDD" id="cd16936">
    <property type="entry name" value="HATPase_RsbW-like"/>
    <property type="match status" value="1"/>
</dbReference>
<dbReference type="AlphaFoldDB" id="A0A927MU99"/>
<feature type="domain" description="MEDS" evidence="3">
    <location>
        <begin position="18"/>
        <end position="161"/>
    </location>
</feature>
<dbReference type="Pfam" id="PF13581">
    <property type="entry name" value="HATPase_c_2"/>
    <property type="match status" value="1"/>
</dbReference>
<keyword evidence="5" id="KW-1185">Reference proteome</keyword>
<accession>A0A927MU99</accession>
<keyword evidence="1" id="KW-0723">Serine/threonine-protein kinase</keyword>
<dbReference type="InterPro" id="IPR050267">
    <property type="entry name" value="Anti-sigma-factor_SerPK"/>
</dbReference>
<dbReference type="Proteomes" id="UP000638648">
    <property type="component" value="Unassembled WGS sequence"/>
</dbReference>
<protein>
    <submittedName>
        <fullName evidence="4">Anti-sigma regulatory factor (Ser/Thr protein kinase)</fullName>
    </submittedName>
</protein>
<dbReference type="Pfam" id="PF14417">
    <property type="entry name" value="MEDS"/>
    <property type="match status" value="1"/>
</dbReference>
<proteinExistence type="predicted"/>
<keyword evidence="1" id="KW-0418">Kinase</keyword>
<dbReference type="RefSeq" id="WP_192750464.1">
    <property type="nucleotide sequence ID" value="NZ_BAABJL010000085.1"/>
</dbReference>
<organism evidence="4 5">
    <name type="scientific">Actinopolymorpha pittospori</name>
    <dbReference type="NCBI Taxonomy" id="648752"/>
    <lineage>
        <taxon>Bacteria</taxon>
        <taxon>Bacillati</taxon>
        <taxon>Actinomycetota</taxon>
        <taxon>Actinomycetes</taxon>
        <taxon>Propionibacteriales</taxon>
        <taxon>Actinopolymorphaceae</taxon>
        <taxon>Actinopolymorpha</taxon>
    </lineage>
</organism>
<dbReference type="InterPro" id="IPR036890">
    <property type="entry name" value="HATPase_C_sf"/>
</dbReference>
<evidence type="ECO:0000256" key="1">
    <source>
        <dbReference type="ARBA" id="ARBA00022527"/>
    </source>
</evidence>
<dbReference type="InterPro" id="IPR003594">
    <property type="entry name" value="HATPase_dom"/>
</dbReference>
<dbReference type="EMBL" id="JADBEM010000001">
    <property type="protein sequence ID" value="MBE1606314.1"/>
    <property type="molecule type" value="Genomic_DNA"/>
</dbReference>
<dbReference type="SUPFAM" id="SSF55874">
    <property type="entry name" value="ATPase domain of HSP90 chaperone/DNA topoisomerase II/histidine kinase"/>
    <property type="match status" value="1"/>
</dbReference>